<dbReference type="InterPro" id="IPR003140">
    <property type="entry name" value="PLipase/COase/thioEstase"/>
</dbReference>
<evidence type="ECO:0000313" key="5">
    <source>
        <dbReference type="Proteomes" id="UP000179243"/>
    </source>
</evidence>
<evidence type="ECO:0000259" key="2">
    <source>
        <dbReference type="Pfam" id="PF02230"/>
    </source>
</evidence>
<name>A0A1F7FLK2_UNCRA</name>
<accession>A0A1F7FLK2</accession>
<comment type="caution">
    <text evidence="4">The sequence shown here is derived from an EMBL/GenBank/DDBJ whole genome shotgun (WGS) entry which is preliminary data.</text>
</comment>
<dbReference type="Pfam" id="PF02230">
    <property type="entry name" value="Abhydrolase_2"/>
    <property type="match status" value="1"/>
</dbReference>
<dbReference type="Gene3D" id="3.40.50.1820">
    <property type="entry name" value="alpha/beta hydrolase"/>
    <property type="match status" value="1"/>
</dbReference>
<evidence type="ECO:0008006" key="6">
    <source>
        <dbReference type="Google" id="ProtNLM"/>
    </source>
</evidence>
<feature type="signal peptide" evidence="1">
    <location>
        <begin position="1"/>
        <end position="21"/>
    </location>
</feature>
<reference evidence="4 5" key="1">
    <citation type="journal article" date="2016" name="Nat. Commun.">
        <title>Thousands of microbial genomes shed light on interconnected biogeochemical processes in an aquifer system.</title>
        <authorList>
            <person name="Anantharaman K."/>
            <person name="Brown C.T."/>
            <person name="Hug L.A."/>
            <person name="Sharon I."/>
            <person name="Castelle C.J."/>
            <person name="Probst A.J."/>
            <person name="Thomas B.C."/>
            <person name="Singh A."/>
            <person name="Wilkins M.J."/>
            <person name="Karaoz U."/>
            <person name="Brodie E.L."/>
            <person name="Williams K.H."/>
            <person name="Hubbard S.S."/>
            <person name="Banfield J.F."/>
        </authorList>
    </citation>
    <scope>NUCLEOTIDE SEQUENCE [LARGE SCALE GENOMIC DNA]</scope>
</reference>
<organism evidence="4 5">
    <name type="scientific">Candidatus Raymondbacteria bacterium RIFOXYD12_FULL_49_13</name>
    <dbReference type="NCBI Taxonomy" id="1817890"/>
    <lineage>
        <taxon>Bacteria</taxon>
        <taxon>Raymondiibacteriota</taxon>
    </lineage>
</organism>
<feature type="domain" description="Secretion system C-terminal sorting" evidence="3">
    <location>
        <begin position="403"/>
        <end position="482"/>
    </location>
</feature>
<dbReference type="Proteomes" id="UP000179243">
    <property type="component" value="Unassembled WGS sequence"/>
</dbReference>
<proteinExistence type="predicted"/>
<dbReference type="InterPro" id="IPR026444">
    <property type="entry name" value="Secre_tail"/>
</dbReference>
<gene>
    <name evidence="4" type="ORF">A2519_21200</name>
</gene>
<dbReference type="EMBL" id="MFYX01000009">
    <property type="protein sequence ID" value="OGK07386.1"/>
    <property type="molecule type" value="Genomic_DNA"/>
</dbReference>
<dbReference type="Pfam" id="PF18962">
    <property type="entry name" value="Por_Secre_tail"/>
    <property type="match status" value="1"/>
</dbReference>
<sequence>MKSSTCYVPALCLMIMSTVFAVLVSAAPTPPPAGSVTDRTYTAHGQVHTYKVTVPYCFDPSKSWPLISANQMQSEFLTDYCKVALQVPYITLPNCYNDMEDILDIAKDINIDPYRVYQTGFSQGGHISLQSAWQYPHNFAAVVPSSPDLRLPNQWFYFNNIQQLRNVPVRIVQGDMDDYIDGTLQVYETMLAASCPVEMMTFHAGHSYMLFTALPEFNRYIRTFFDANVLDPFPKTVYHCIEFCQAASYSRAFWVNGKLAKSYHGGLFGVNPVFQVTADSANNLITIDSADPMISGFDFYLDSHLVDITKPVNVVKGGQSIFLGAIPPDGKVPVTLYTTYVEPPSGSSKGGSYPAQYVCNSEEKVLWQKLDSIRCAVFGVCNQPPIATEASNKGRNNGLALSVFPNPFNPRTRIAVSPPYDGQAAGCEKVLFEIYNLHGKLVQKLLTAGGSADERTGITWDASGLPSGVYVIRALAGNATVSRTVTFLQ</sequence>
<dbReference type="InterPro" id="IPR029058">
    <property type="entry name" value="AB_hydrolase_fold"/>
</dbReference>
<evidence type="ECO:0000259" key="3">
    <source>
        <dbReference type="Pfam" id="PF18962"/>
    </source>
</evidence>
<feature type="domain" description="Phospholipase/carboxylesterase/thioesterase" evidence="2">
    <location>
        <begin position="97"/>
        <end position="208"/>
    </location>
</feature>
<dbReference type="SUPFAM" id="SSF53474">
    <property type="entry name" value="alpha/beta-Hydrolases"/>
    <property type="match status" value="1"/>
</dbReference>
<evidence type="ECO:0000256" key="1">
    <source>
        <dbReference type="SAM" id="SignalP"/>
    </source>
</evidence>
<feature type="chain" id="PRO_5009528845" description="Secretion system C-terminal sorting domain-containing protein" evidence="1">
    <location>
        <begin position="22"/>
        <end position="489"/>
    </location>
</feature>
<dbReference type="AlphaFoldDB" id="A0A1F7FLK2"/>
<keyword evidence="1" id="KW-0732">Signal</keyword>
<dbReference type="GO" id="GO:0016787">
    <property type="term" value="F:hydrolase activity"/>
    <property type="evidence" value="ECO:0007669"/>
    <property type="project" value="InterPro"/>
</dbReference>
<dbReference type="NCBIfam" id="TIGR04183">
    <property type="entry name" value="Por_Secre_tail"/>
    <property type="match status" value="1"/>
</dbReference>
<protein>
    <recommendedName>
        <fullName evidence="6">Secretion system C-terminal sorting domain-containing protein</fullName>
    </recommendedName>
</protein>
<evidence type="ECO:0000313" key="4">
    <source>
        <dbReference type="EMBL" id="OGK07386.1"/>
    </source>
</evidence>